<dbReference type="AlphaFoldDB" id="A0A8K0SKE3"/>
<dbReference type="EMBL" id="JAGPNK010000008">
    <property type="protein sequence ID" value="KAH7316747.1"/>
    <property type="molecule type" value="Genomic_DNA"/>
</dbReference>
<evidence type="ECO:0000313" key="6">
    <source>
        <dbReference type="Proteomes" id="UP000813444"/>
    </source>
</evidence>
<dbReference type="PANTHER" id="PTHR13878">
    <property type="entry name" value="GULONOLACTONE OXIDASE"/>
    <property type="match status" value="1"/>
</dbReference>
<dbReference type="Proteomes" id="UP000813444">
    <property type="component" value="Unassembled WGS sequence"/>
</dbReference>
<organism evidence="5 6">
    <name type="scientific">Stachybotrys elegans</name>
    <dbReference type="NCBI Taxonomy" id="80388"/>
    <lineage>
        <taxon>Eukaryota</taxon>
        <taxon>Fungi</taxon>
        <taxon>Dikarya</taxon>
        <taxon>Ascomycota</taxon>
        <taxon>Pezizomycotina</taxon>
        <taxon>Sordariomycetes</taxon>
        <taxon>Hypocreomycetidae</taxon>
        <taxon>Hypocreales</taxon>
        <taxon>Stachybotryaceae</taxon>
        <taxon>Stachybotrys</taxon>
    </lineage>
</organism>
<dbReference type="InterPro" id="IPR050432">
    <property type="entry name" value="FAD-linked_Oxidoreductases_BP"/>
</dbReference>
<evidence type="ECO:0000313" key="5">
    <source>
        <dbReference type="EMBL" id="KAH7316747.1"/>
    </source>
</evidence>
<dbReference type="InterPro" id="IPR012951">
    <property type="entry name" value="BBE"/>
</dbReference>
<dbReference type="SUPFAM" id="SSF56176">
    <property type="entry name" value="FAD-binding/transporter-associated domain-like"/>
    <property type="match status" value="1"/>
</dbReference>
<dbReference type="PANTHER" id="PTHR13878:SF91">
    <property type="entry name" value="FAD BINDING DOMAIN PROTEIN (AFU_ORTHOLOGUE AFUA_6G12070)-RELATED"/>
    <property type="match status" value="1"/>
</dbReference>
<protein>
    <recommendedName>
        <fullName evidence="4">FAD-binding PCMH-type domain-containing protein</fullName>
    </recommendedName>
</protein>
<keyword evidence="6" id="KW-1185">Reference proteome</keyword>
<evidence type="ECO:0000256" key="1">
    <source>
        <dbReference type="ARBA" id="ARBA00005466"/>
    </source>
</evidence>
<name>A0A8K0SKE3_9HYPO</name>
<accession>A0A8K0SKE3</accession>
<dbReference type="InterPro" id="IPR036318">
    <property type="entry name" value="FAD-bd_PCMH-like_sf"/>
</dbReference>
<dbReference type="Gene3D" id="3.30.465.10">
    <property type="match status" value="2"/>
</dbReference>
<evidence type="ECO:0000259" key="4">
    <source>
        <dbReference type="PROSITE" id="PS51387"/>
    </source>
</evidence>
<feature type="domain" description="FAD-binding PCMH-type" evidence="4">
    <location>
        <begin position="125"/>
        <end position="303"/>
    </location>
</feature>
<comment type="caution">
    <text evidence="5">The sequence shown here is derived from an EMBL/GenBank/DDBJ whole genome shotgun (WGS) entry which is preliminary data.</text>
</comment>
<sequence>MPRGSCDPPTSKRAQNRQAVKKGIRSRSSPKLNCRCFPGDTCWPKDGDWNRLNATLGGRLIKTVPIASICHDTPWSAYDAETCAALQSEWELPATHYESPSSPMAPFASNMSCDPFSPRQTPCTLGNYASYSINASSTEHFRVALSFVRQHNLRLVVKNTGHDYMWKSTGAGSLSLWTHNMRDTSVIDYEAPHYRSKALRVSAGVMNSEAQAAAHEHGLFIIGGNCPTVGIAGGYTQGGGHGNLASAYGLAADQVLEWEVMTANGDLLRATPTLNSDLYWALAGGGGGTFGIVASVTVKAYETMPFAAARLSFAPQQSTTDAFYEAVHKLITTTPRATAAGVAGTWLLTHNIFYMDRMVAPNMTSDELVGFLSPTVEYVKDRNISLIEYTTNTYPSYYATQQALGEINFTQYHIGSHFVPSHLVQDVSDTSVIDTLRFVAEAGGAIAGVFLDASKPPSVPNSAHPSWREAALLLVYALPYDRYDYDANVQAQKQITELFGPKFEELAPGAGSYLNEADLYQPNWQHAFYGSNYKKLLRIKKKYDPDNILFARMGVGSEEWEIQPDGRLCKL</sequence>
<gene>
    <name evidence="5" type="ORF">B0I35DRAFT_503838</name>
</gene>
<dbReference type="InterPro" id="IPR016166">
    <property type="entry name" value="FAD-bd_PCMH"/>
</dbReference>
<comment type="similarity">
    <text evidence="1">Belongs to the oxygen-dependent FAD-linked oxidoreductase family.</text>
</comment>
<dbReference type="GO" id="GO:0016491">
    <property type="term" value="F:oxidoreductase activity"/>
    <property type="evidence" value="ECO:0007669"/>
    <property type="project" value="UniProtKB-KW"/>
</dbReference>
<proteinExistence type="inferred from homology"/>
<dbReference type="PROSITE" id="PS51387">
    <property type="entry name" value="FAD_PCMH"/>
    <property type="match status" value="1"/>
</dbReference>
<keyword evidence="2" id="KW-0560">Oxidoreductase</keyword>
<dbReference type="GO" id="GO:0071949">
    <property type="term" value="F:FAD binding"/>
    <property type="evidence" value="ECO:0007669"/>
    <property type="project" value="InterPro"/>
</dbReference>
<dbReference type="OrthoDB" id="9983560at2759"/>
<feature type="region of interest" description="Disordered" evidence="3">
    <location>
        <begin position="1"/>
        <end position="26"/>
    </location>
</feature>
<reference evidence="5" key="1">
    <citation type="journal article" date="2021" name="Nat. Commun.">
        <title>Genetic determinants of endophytism in the Arabidopsis root mycobiome.</title>
        <authorList>
            <person name="Mesny F."/>
            <person name="Miyauchi S."/>
            <person name="Thiergart T."/>
            <person name="Pickel B."/>
            <person name="Atanasova L."/>
            <person name="Karlsson M."/>
            <person name="Huettel B."/>
            <person name="Barry K.W."/>
            <person name="Haridas S."/>
            <person name="Chen C."/>
            <person name="Bauer D."/>
            <person name="Andreopoulos W."/>
            <person name="Pangilinan J."/>
            <person name="LaButti K."/>
            <person name="Riley R."/>
            <person name="Lipzen A."/>
            <person name="Clum A."/>
            <person name="Drula E."/>
            <person name="Henrissat B."/>
            <person name="Kohler A."/>
            <person name="Grigoriev I.V."/>
            <person name="Martin F.M."/>
            <person name="Hacquard S."/>
        </authorList>
    </citation>
    <scope>NUCLEOTIDE SEQUENCE</scope>
    <source>
        <strain evidence="5">MPI-CAGE-CH-0235</strain>
    </source>
</reference>
<dbReference type="Pfam" id="PF01565">
    <property type="entry name" value="FAD_binding_4"/>
    <property type="match status" value="1"/>
</dbReference>
<dbReference type="InterPro" id="IPR016169">
    <property type="entry name" value="FAD-bd_PCMH_sub2"/>
</dbReference>
<evidence type="ECO:0000256" key="3">
    <source>
        <dbReference type="SAM" id="MobiDB-lite"/>
    </source>
</evidence>
<dbReference type="InterPro" id="IPR006094">
    <property type="entry name" value="Oxid_FAD_bind_N"/>
</dbReference>
<dbReference type="Pfam" id="PF08031">
    <property type="entry name" value="BBE"/>
    <property type="match status" value="1"/>
</dbReference>
<evidence type="ECO:0000256" key="2">
    <source>
        <dbReference type="ARBA" id="ARBA00023002"/>
    </source>
</evidence>